<comment type="subcellular location">
    <subcellularLocation>
        <location evidence="1">Cell outer membrane</location>
    </subcellularLocation>
</comment>
<evidence type="ECO:0000256" key="2">
    <source>
        <dbReference type="ARBA" id="ARBA00006275"/>
    </source>
</evidence>
<dbReference type="PROSITE" id="PS51257">
    <property type="entry name" value="PROKAR_LIPOPROTEIN"/>
    <property type="match status" value="1"/>
</dbReference>
<organism evidence="10 12">
    <name type="scientific">Kaistella antarctica</name>
    <dbReference type="NCBI Taxonomy" id="266748"/>
    <lineage>
        <taxon>Bacteria</taxon>
        <taxon>Pseudomonadati</taxon>
        <taxon>Bacteroidota</taxon>
        <taxon>Flavobacteriia</taxon>
        <taxon>Flavobacteriales</taxon>
        <taxon>Weeksellaceae</taxon>
        <taxon>Chryseobacterium group</taxon>
        <taxon>Kaistella</taxon>
    </lineage>
</organism>
<dbReference type="RefSeq" id="WP_034717597.1">
    <property type="nucleotide sequence ID" value="NZ_FOIX01000001.1"/>
</dbReference>
<dbReference type="InterPro" id="IPR012944">
    <property type="entry name" value="SusD_RagB_dom"/>
</dbReference>
<evidence type="ECO:0000256" key="1">
    <source>
        <dbReference type="ARBA" id="ARBA00004442"/>
    </source>
</evidence>
<reference evidence="10 12" key="2">
    <citation type="submission" date="2018-12" db="EMBL/GenBank/DDBJ databases">
        <authorList>
            <consortium name="Pathogen Informatics"/>
        </authorList>
    </citation>
    <scope>NUCLEOTIDE SEQUENCE [LARGE SCALE GENOMIC DNA]</scope>
    <source>
        <strain evidence="10 12">NCTC13489</strain>
    </source>
</reference>
<reference evidence="9 11" key="1">
    <citation type="submission" date="2014-07" db="EMBL/GenBank/DDBJ databases">
        <authorList>
            <person name="Pisani N.G."/>
            <person name="Newman J.D."/>
        </authorList>
    </citation>
    <scope>NUCLEOTIDE SEQUENCE [LARGE SCALE GENOMIC DNA]</scope>
    <source>
        <strain evidence="9 11">LMG 24720</strain>
    </source>
</reference>
<evidence type="ECO:0000256" key="5">
    <source>
        <dbReference type="ARBA" id="ARBA00023237"/>
    </source>
</evidence>
<dbReference type="Pfam" id="PF07980">
    <property type="entry name" value="SusD_RagB"/>
    <property type="match status" value="1"/>
</dbReference>
<dbReference type="GO" id="GO:0009279">
    <property type="term" value="C:cell outer membrane"/>
    <property type="evidence" value="ECO:0007669"/>
    <property type="project" value="UniProtKB-SubCell"/>
</dbReference>
<dbReference type="InterPro" id="IPR033985">
    <property type="entry name" value="SusD-like_N"/>
</dbReference>
<proteinExistence type="inferred from homology"/>
<feature type="chain" id="PRO_5018770016" evidence="6">
    <location>
        <begin position="22"/>
        <end position="532"/>
    </location>
</feature>
<evidence type="ECO:0000313" key="11">
    <source>
        <dbReference type="Proteomes" id="UP000028349"/>
    </source>
</evidence>
<name>A0A3S4W4V3_9FLAO</name>
<sequence length="532" mass="59068">MKKIPILSLMVALLAFTTSCREEFLQTEPTETVSNPSAQFKLNGLYLLMVNTETGGTTGHDDFGQKAYDIYKDLLSSDMVLAGVNYGWYSNIANYSDPVDFTRNTNYIPWRYYYRLIYAANDVIEGLGGNDAQLTSTKDKAAMGQAKAIRAHSYFNLVQMYTPKYDPSAKSIPIYKMPTPESGARAAQSEVYAFMIEDLTNAISLLDGFARPNKGTIDKNVAKGMLAYVYAAQGDYAKVVTVAGELVNGGLPITTAGAATGGFNSLSAPSWMWGFDVTLDNSLDLISWWGQTDVFTYSYAWAGDPKAIDENLFNAIRADDIRRNQFITVVEFDEVKSVVLDATGNPVLENGVPIKSITKYPKGYVIESAFFDPTDPNRNEYMKVSFADISYSAVPGGKFYDPKKIVGGQRVIETDYLYMRSDEFHMLYAEALAKTGQTALAKTAYKNFLSNRLTDTSYVDGLSDAALKADIYTNTRIEFWGEGKSYFAMKRNMASVTRGANHLFFVGQSFSYDDNRLYLKIPQAEVIANPNL</sequence>
<evidence type="ECO:0000256" key="3">
    <source>
        <dbReference type="ARBA" id="ARBA00022729"/>
    </source>
</evidence>
<dbReference type="EMBL" id="LR134441">
    <property type="protein sequence ID" value="VEH99934.1"/>
    <property type="molecule type" value="Genomic_DNA"/>
</dbReference>
<dbReference type="Proteomes" id="UP000270036">
    <property type="component" value="Chromosome"/>
</dbReference>
<dbReference type="SUPFAM" id="SSF48452">
    <property type="entry name" value="TPR-like"/>
    <property type="match status" value="1"/>
</dbReference>
<keyword evidence="4" id="KW-0472">Membrane</keyword>
<accession>A0A3S4W4V3</accession>
<keyword evidence="3 6" id="KW-0732">Signal</keyword>
<evidence type="ECO:0000256" key="6">
    <source>
        <dbReference type="SAM" id="SignalP"/>
    </source>
</evidence>
<dbReference type="Gene3D" id="1.25.40.390">
    <property type="match status" value="1"/>
</dbReference>
<dbReference type="Pfam" id="PF14322">
    <property type="entry name" value="SusD-like_3"/>
    <property type="match status" value="1"/>
</dbReference>
<feature type="domain" description="RagB/SusD" evidence="7">
    <location>
        <begin position="395"/>
        <end position="532"/>
    </location>
</feature>
<dbReference type="Proteomes" id="UP000028349">
    <property type="component" value="Unassembled WGS sequence"/>
</dbReference>
<evidence type="ECO:0000259" key="8">
    <source>
        <dbReference type="Pfam" id="PF14322"/>
    </source>
</evidence>
<keyword evidence="5" id="KW-0998">Cell outer membrane</keyword>
<keyword evidence="11" id="KW-1185">Reference proteome</keyword>
<comment type="similarity">
    <text evidence="2">Belongs to the SusD family.</text>
</comment>
<evidence type="ECO:0000259" key="7">
    <source>
        <dbReference type="Pfam" id="PF07980"/>
    </source>
</evidence>
<evidence type="ECO:0000313" key="12">
    <source>
        <dbReference type="Proteomes" id="UP000270036"/>
    </source>
</evidence>
<feature type="domain" description="SusD-like N-terminal" evidence="8">
    <location>
        <begin position="91"/>
        <end position="207"/>
    </location>
</feature>
<feature type="signal peptide" evidence="6">
    <location>
        <begin position="1"/>
        <end position="21"/>
    </location>
</feature>
<evidence type="ECO:0000256" key="4">
    <source>
        <dbReference type="ARBA" id="ARBA00023136"/>
    </source>
</evidence>
<gene>
    <name evidence="9" type="ORF">HY04_04295</name>
    <name evidence="10" type="ORF">NCTC13489_01867</name>
</gene>
<dbReference type="AlphaFoldDB" id="A0A3S4W4V3"/>
<evidence type="ECO:0000313" key="10">
    <source>
        <dbReference type="EMBL" id="VEH99934.1"/>
    </source>
</evidence>
<dbReference type="STRING" id="266748.HY04_04295"/>
<dbReference type="InterPro" id="IPR011990">
    <property type="entry name" value="TPR-like_helical_dom_sf"/>
</dbReference>
<protein>
    <submittedName>
        <fullName evidence="10">SusD family</fullName>
    </submittedName>
</protein>
<evidence type="ECO:0000313" key="9">
    <source>
        <dbReference type="EMBL" id="KEY17767.1"/>
    </source>
</evidence>
<dbReference type="EMBL" id="JPEP01000002">
    <property type="protein sequence ID" value="KEY17767.1"/>
    <property type="molecule type" value="Genomic_DNA"/>
</dbReference>
<dbReference type="KEGG" id="cant:NCTC13489_01867"/>